<dbReference type="GO" id="GO:0016705">
    <property type="term" value="F:oxidoreductase activity, acting on paired donors, with incorporation or reduction of molecular oxygen"/>
    <property type="evidence" value="ECO:0007669"/>
    <property type="project" value="InterPro"/>
</dbReference>
<dbReference type="Proteomes" id="UP000315295">
    <property type="component" value="Unassembled WGS sequence"/>
</dbReference>
<keyword evidence="8" id="KW-0503">Monooxygenase</keyword>
<evidence type="ECO:0000256" key="8">
    <source>
        <dbReference type="ARBA" id="ARBA00023033"/>
    </source>
</evidence>
<evidence type="ECO:0000256" key="5">
    <source>
        <dbReference type="ARBA" id="ARBA00022723"/>
    </source>
</evidence>
<dbReference type="AlphaFoldDB" id="A0A540LE54"/>
<keyword evidence="9 10" id="KW-0472">Membrane</keyword>
<keyword evidence="10" id="KW-1133">Transmembrane helix</keyword>
<evidence type="ECO:0000256" key="9">
    <source>
        <dbReference type="ARBA" id="ARBA00023136"/>
    </source>
</evidence>
<dbReference type="PANTHER" id="PTHR47943:SF8">
    <property type="entry name" value="CYTOCHROME P450"/>
    <property type="match status" value="1"/>
</dbReference>
<comment type="caution">
    <text evidence="11">The sequence shown here is derived from an EMBL/GenBank/DDBJ whole genome shotgun (WGS) entry which is preliminary data.</text>
</comment>
<comment type="cofactor">
    <cofactor evidence="1">
        <name>heme</name>
        <dbReference type="ChEBI" id="CHEBI:30413"/>
    </cofactor>
</comment>
<comment type="similarity">
    <text evidence="3">Belongs to the cytochrome P450 family.</text>
</comment>
<protein>
    <submittedName>
        <fullName evidence="11">Uncharacterized protein</fullName>
    </submittedName>
</protein>
<dbReference type="SUPFAM" id="SSF48264">
    <property type="entry name" value="Cytochrome P450"/>
    <property type="match status" value="1"/>
</dbReference>
<dbReference type="Gene3D" id="1.10.630.10">
    <property type="entry name" value="Cytochrome P450"/>
    <property type="match status" value="2"/>
</dbReference>
<feature type="transmembrane region" description="Helical" evidence="10">
    <location>
        <begin position="6"/>
        <end position="24"/>
    </location>
</feature>
<evidence type="ECO:0000256" key="6">
    <source>
        <dbReference type="ARBA" id="ARBA00023002"/>
    </source>
</evidence>
<dbReference type="InterPro" id="IPR036396">
    <property type="entry name" value="Cyt_P450_sf"/>
</dbReference>
<evidence type="ECO:0000256" key="10">
    <source>
        <dbReference type="SAM" id="Phobius"/>
    </source>
</evidence>
<evidence type="ECO:0000256" key="1">
    <source>
        <dbReference type="ARBA" id="ARBA00001971"/>
    </source>
</evidence>
<evidence type="ECO:0000256" key="7">
    <source>
        <dbReference type="ARBA" id="ARBA00023004"/>
    </source>
</evidence>
<accession>A0A540LE54</accession>
<comment type="subcellular location">
    <subcellularLocation>
        <location evidence="2">Membrane</location>
    </subcellularLocation>
</comment>
<keyword evidence="6" id="KW-0560">Oxidoreductase</keyword>
<dbReference type="GO" id="GO:0016020">
    <property type="term" value="C:membrane"/>
    <property type="evidence" value="ECO:0007669"/>
    <property type="project" value="UniProtKB-SubCell"/>
</dbReference>
<dbReference type="GO" id="GO:0020037">
    <property type="term" value="F:heme binding"/>
    <property type="evidence" value="ECO:0007669"/>
    <property type="project" value="InterPro"/>
</dbReference>
<dbReference type="GO" id="GO:0004497">
    <property type="term" value="F:monooxygenase activity"/>
    <property type="evidence" value="ECO:0007669"/>
    <property type="project" value="UniProtKB-KW"/>
</dbReference>
<keyword evidence="4" id="KW-0349">Heme</keyword>
<proteinExistence type="inferred from homology"/>
<keyword evidence="7" id="KW-0408">Iron</keyword>
<dbReference type="GO" id="GO:0005506">
    <property type="term" value="F:iron ion binding"/>
    <property type="evidence" value="ECO:0007669"/>
    <property type="project" value="InterPro"/>
</dbReference>
<dbReference type="PANTHER" id="PTHR47943">
    <property type="entry name" value="CYTOCHROME P450 93A3-LIKE"/>
    <property type="match status" value="1"/>
</dbReference>
<evidence type="ECO:0000313" key="12">
    <source>
        <dbReference type="Proteomes" id="UP000315295"/>
    </source>
</evidence>
<dbReference type="EMBL" id="VIEB01000621">
    <property type="protein sequence ID" value="TQD84747.1"/>
    <property type="molecule type" value="Genomic_DNA"/>
</dbReference>
<evidence type="ECO:0000313" key="11">
    <source>
        <dbReference type="EMBL" id="TQD84747.1"/>
    </source>
</evidence>
<keyword evidence="5" id="KW-0479">Metal-binding</keyword>
<keyword evidence="10" id="KW-0812">Transmembrane</keyword>
<evidence type="ECO:0000256" key="3">
    <source>
        <dbReference type="ARBA" id="ARBA00010617"/>
    </source>
</evidence>
<name>A0A540LE54_MALBA</name>
<organism evidence="11 12">
    <name type="scientific">Malus baccata</name>
    <name type="common">Siberian crab apple</name>
    <name type="synonym">Pyrus baccata</name>
    <dbReference type="NCBI Taxonomy" id="106549"/>
    <lineage>
        <taxon>Eukaryota</taxon>
        <taxon>Viridiplantae</taxon>
        <taxon>Streptophyta</taxon>
        <taxon>Embryophyta</taxon>
        <taxon>Tracheophyta</taxon>
        <taxon>Spermatophyta</taxon>
        <taxon>Magnoliopsida</taxon>
        <taxon>eudicotyledons</taxon>
        <taxon>Gunneridae</taxon>
        <taxon>Pentapetalae</taxon>
        <taxon>rosids</taxon>
        <taxon>fabids</taxon>
        <taxon>Rosales</taxon>
        <taxon>Rosaceae</taxon>
        <taxon>Amygdaloideae</taxon>
        <taxon>Maleae</taxon>
        <taxon>Malus</taxon>
    </lineage>
</organism>
<reference evidence="11 12" key="1">
    <citation type="journal article" date="2019" name="G3 (Bethesda)">
        <title>Sequencing of a Wild Apple (Malus baccata) Genome Unravels the Differences Between Cultivated and Wild Apple Species Regarding Disease Resistance and Cold Tolerance.</title>
        <authorList>
            <person name="Chen X."/>
        </authorList>
    </citation>
    <scope>NUCLEOTIDE SEQUENCE [LARGE SCALE GENOMIC DNA]</scope>
    <source>
        <strain evidence="12">cv. Shandingzi</strain>
        <tissue evidence="11">Leaves</tissue>
    </source>
</reference>
<dbReference type="STRING" id="106549.A0A540LE54"/>
<sequence length="195" mass="21952">MPVLDLLFLFSVLFIIYLVLRPAFTSKSETLLTPSPFALPIIGHFHLIGPLIHRSFYNLSLRFGPLFSIRLGSIPGIVAKKAESSEAVNLTEELPKLSNNVIAKMILGSSEGPSDEGRDEEARVVVREVTRIFGEFNLSDFVWFCKKTDLQGFGKRIEDTHRRYSALVEKVISEREDLRKKNMRNGGCSGGHEEE</sequence>
<keyword evidence="12" id="KW-1185">Reference proteome</keyword>
<evidence type="ECO:0000256" key="4">
    <source>
        <dbReference type="ARBA" id="ARBA00022617"/>
    </source>
</evidence>
<gene>
    <name evidence="11" type="ORF">C1H46_029673</name>
</gene>
<evidence type="ECO:0000256" key="2">
    <source>
        <dbReference type="ARBA" id="ARBA00004370"/>
    </source>
</evidence>